<feature type="region of interest" description="Disordered" evidence="1">
    <location>
        <begin position="1"/>
        <end position="119"/>
    </location>
</feature>
<evidence type="ECO:0000313" key="2">
    <source>
        <dbReference type="EMBL" id="KAL1270897.1"/>
    </source>
</evidence>
<sequence length="367" mass="38856">MATLRSCLSFARWRPSSSTPSSSAGRPGSSAALVRGEGDLRVTVPNVPSGQPPRKSGPSKRGPVELPKLSTRPPAGPSVTFGAPEDDKMSVTASEEGLTPADAEASTGQPPAAAAAQSEADAELAAMLRRAAASIGLEVSKAPSPKRSRLDDWYLGASSDVATPRTAPVPFFPEVHEELTKTWKAPYSARTRQGSSLLTTLDGGAARGYVDVPQVERAVAVHLCPQNAATWRDRPRLPSKACKLSSALAARAYNAAGQAASALHAMATLQVYQAKALKELHEGSSDRRMMQELRSATDFALRETKVTARALGQVMSTMVVQERHLWLNLAQMADVDKARFLEPPSPPPCTPPPPSVASLLLACRRLG</sequence>
<protein>
    <submittedName>
        <fullName evidence="2">Uncharacterized protein</fullName>
    </submittedName>
</protein>
<evidence type="ECO:0000313" key="3">
    <source>
        <dbReference type="Proteomes" id="UP001558613"/>
    </source>
</evidence>
<dbReference type="Gene3D" id="1.10.287.3160">
    <property type="match status" value="1"/>
</dbReference>
<dbReference type="Proteomes" id="UP001558613">
    <property type="component" value="Unassembled WGS sequence"/>
</dbReference>
<organism evidence="2 3">
    <name type="scientific">Cirrhinus molitorella</name>
    <name type="common">mud carp</name>
    <dbReference type="NCBI Taxonomy" id="172907"/>
    <lineage>
        <taxon>Eukaryota</taxon>
        <taxon>Metazoa</taxon>
        <taxon>Chordata</taxon>
        <taxon>Craniata</taxon>
        <taxon>Vertebrata</taxon>
        <taxon>Euteleostomi</taxon>
        <taxon>Actinopterygii</taxon>
        <taxon>Neopterygii</taxon>
        <taxon>Teleostei</taxon>
        <taxon>Ostariophysi</taxon>
        <taxon>Cypriniformes</taxon>
        <taxon>Cyprinidae</taxon>
        <taxon>Labeoninae</taxon>
        <taxon>Labeonini</taxon>
        <taxon>Cirrhinus</taxon>
    </lineage>
</organism>
<accession>A0ABR3N246</accession>
<feature type="compositionally biased region" description="Low complexity" evidence="1">
    <location>
        <begin position="103"/>
        <end position="119"/>
    </location>
</feature>
<dbReference type="EMBL" id="JAYMGO010000007">
    <property type="protein sequence ID" value="KAL1270897.1"/>
    <property type="molecule type" value="Genomic_DNA"/>
</dbReference>
<reference evidence="2 3" key="1">
    <citation type="submission" date="2023-09" db="EMBL/GenBank/DDBJ databases">
        <authorList>
            <person name="Wang M."/>
        </authorList>
    </citation>
    <scope>NUCLEOTIDE SEQUENCE [LARGE SCALE GENOMIC DNA]</scope>
    <source>
        <strain evidence="2">GT-2023</strain>
        <tissue evidence="2">Liver</tissue>
    </source>
</reference>
<name>A0ABR3N246_9TELE</name>
<evidence type="ECO:0000256" key="1">
    <source>
        <dbReference type="SAM" id="MobiDB-lite"/>
    </source>
</evidence>
<feature type="compositionally biased region" description="Low complexity" evidence="1">
    <location>
        <begin position="14"/>
        <end position="32"/>
    </location>
</feature>
<gene>
    <name evidence="2" type="ORF">QQF64_029913</name>
</gene>
<comment type="caution">
    <text evidence="2">The sequence shown here is derived from an EMBL/GenBank/DDBJ whole genome shotgun (WGS) entry which is preliminary data.</text>
</comment>
<keyword evidence="3" id="KW-1185">Reference proteome</keyword>
<proteinExistence type="predicted"/>